<gene>
    <name evidence="2" type="ORF">CB0940_04408</name>
    <name evidence="3" type="ORF">RHO25_006277</name>
</gene>
<evidence type="ECO:0000313" key="2">
    <source>
        <dbReference type="EMBL" id="PIA93204.1"/>
    </source>
</evidence>
<organism evidence="2 4">
    <name type="scientific">Cercospora beticola</name>
    <name type="common">Sugarbeet leaf spot fungus</name>
    <dbReference type="NCBI Taxonomy" id="122368"/>
    <lineage>
        <taxon>Eukaryota</taxon>
        <taxon>Fungi</taxon>
        <taxon>Dikarya</taxon>
        <taxon>Ascomycota</taxon>
        <taxon>Pezizomycotina</taxon>
        <taxon>Dothideomycetes</taxon>
        <taxon>Dothideomycetidae</taxon>
        <taxon>Mycosphaerellales</taxon>
        <taxon>Mycosphaerellaceae</taxon>
        <taxon>Cercospora</taxon>
    </lineage>
</organism>
<evidence type="ECO:0000313" key="5">
    <source>
        <dbReference type="Proteomes" id="UP001302367"/>
    </source>
</evidence>
<protein>
    <submittedName>
        <fullName evidence="2">Uncharacterized protein</fullName>
    </submittedName>
</protein>
<dbReference type="EMBL" id="LKMD01000105">
    <property type="protein sequence ID" value="PIA93204.1"/>
    <property type="molecule type" value="Genomic_DNA"/>
</dbReference>
<keyword evidence="5" id="KW-1185">Reference proteome</keyword>
<dbReference type="Proteomes" id="UP000230605">
    <property type="component" value="Chromosome 4"/>
</dbReference>
<sequence>MDTNSTILTSLGSITRGTANVTTAPHLNTTTNSSAASNILPSTSRVTSTSTLFAAVSATPIPPAADMAERVTKVAMDSNRLTISPFWVLGLLIVLFMVVSAWYLVVRFMFLGLLRPAFSHLITNTNEGTRNLIQSSYEKLGSSGRMITQVTLVLFFFALEQWLVVDTILEATAGEALKHHPSIDVILRIFAFLCQILCWFMVGELKKPKAAKNSKLRDARQKAEDKTNV</sequence>
<dbReference type="OrthoDB" id="10396364at2759"/>
<evidence type="ECO:0000313" key="3">
    <source>
        <dbReference type="EMBL" id="WPB01647.1"/>
    </source>
</evidence>
<keyword evidence="1" id="KW-1133">Transmembrane helix</keyword>
<evidence type="ECO:0000256" key="1">
    <source>
        <dbReference type="SAM" id="Phobius"/>
    </source>
</evidence>
<keyword evidence="1" id="KW-0472">Membrane</keyword>
<name>A0A2G5HKX0_CERBT</name>
<reference evidence="2 4" key="1">
    <citation type="submission" date="2015-10" db="EMBL/GenBank/DDBJ databases">
        <title>The cercosporin biosynthetic gene cluster was horizontally transferred to several fungal lineages and shown to be expanded in Cercospora beticola based on microsynteny with recipient genomes.</title>
        <authorList>
            <person name="De Jonge R."/>
            <person name="Ebert M.K."/>
            <person name="Suttle J.C."/>
            <person name="Jurick Ii W.M."/>
            <person name="Secor G.A."/>
            <person name="Thomma B.P."/>
            <person name="Van De Peer Y."/>
            <person name="Bolton M.D."/>
        </authorList>
    </citation>
    <scope>NUCLEOTIDE SEQUENCE [LARGE SCALE GENOMIC DNA]</scope>
    <source>
        <strain evidence="2 4">09-40</strain>
    </source>
</reference>
<dbReference type="AlphaFoldDB" id="A0A2G5HKX0"/>
<keyword evidence="1" id="KW-0812">Transmembrane</keyword>
<feature type="transmembrane region" description="Helical" evidence="1">
    <location>
        <begin position="146"/>
        <end position="165"/>
    </location>
</feature>
<dbReference type="EMBL" id="CP134187">
    <property type="protein sequence ID" value="WPB01647.1"/>
    <property type="molecule type" value="Genomic_DNA"/>
</dbReference>
<evidence type="ECO:0000313" key="4">
    <source>
        <dbReference type="Proteomes" id="UP000230605"/>
    </source>
</evidence>
<accession>A0A2G5HKX0</accession>
<proteinExistence type="predicted"/>
<dbReference type="Proteomes" id="UP001302367">
    <property type="component" value="Chromosome 4"/>
</dbReference>
<reference evidence="3 5" key="2">
    <citation type="submission" date="2023-09" db="EMBL/GenBank/DDBJ databases">
        <title>Complete-Gapless Cercospora beticola genome.</title>
        <authorList>
            <person name="Wyatt N.A."/>
            <person name="Spanner R.E."/>
            <person name="Bolton M.D."/>
        </authorList>
    </citation>
    <scope>NUCLEOTIDE SEQUENCE [LARGE SCALE GENOMIC DNA]</scope>
    <source>
        <strain evidence="3">Cb09-40</strain>
    </source>
</reference>
<feature type="transmembrane region" description="Helical" evidence="1">
    <location>
        <begin position="86"/>
        <end position="106"/>
    </location>
</feature>
<feature type="transmembrane region" description="Helical" evidence="1">
    <location>
        <begin position="185"/>
        <end position="202"/>
    </location>
</feature>